<feature type="chain" id="PRO_5003606845" description="Bacteroidetes-specific membrane protein" evidence="1">
    <location>
        <begin position="20"/>
        <end position="336"/>
    </location>
</feature>
<feature type="signal peptide" evidence="1">
    <location>
        <begin position="1"/>
        <end position="19"/>
    </location>
</feature>
<dbReference type="AlphaFoldDB" id="H6RE89"/>
<dbReference type="EMBL" id="FO117577">
    <property type="protein sequence ID" value="CCF99350.1"/>
    <property type="molecule type" value="Genomic_DNA"/>
</dbReference>
<dbReference type="Pfam" id="PF11751">
    <property type="entry name" value="PorP_SprF"/>
    <property type="match status" value="1"/>
</dbReference>
<gene>
    <name evidence="2" type="ORF">VIS_S3BBA60007</name>
</gene>
<reference evidence="2" key="1">
    <citation type="journal article" date="2012" name="Environ. Microbiol.">
        <title>Genomic content of uncultured Bacteroidetes from contrasting oceanic provinces in the North Atlantic Ocean.</title>
        <authorList>
            <person name="Gomez-Pereira P.R."/>
            <person name="Schuler M."/>
            <person name="Fuchs B.M."/>
            <person name="Bennke C."/>
            <person name="Teeling H."/>
            <person name="Waldmann J."/>
            <person name="Richter M."/>
            <person name="Barbe V."/>
            <person name="Bataille E."/>
            <person name="Glockner F.O."/>
            <person name="Amann R."/>
        </authorList>
    </citation>
    <scope>NUCLEOTIDE SEQUENCE</scope>
</reference>
<keyword evidence="1" id="KW-0732">Signal</keyword>
<organism evidence="2">
    <name type="scientific">uncultured Cytophagia bacterium</name>
    <dbReference type="NCBI Taxonomy" id="768505"/>
    <lineage>
        <taxon>Bacteria</taxon>
        <taxon>Pseudomonadati</taxon>
        <taxon>Bacteroidota</taxon>
        <taxon>Cytophagia</taxon>
        <taxon>environmental samples</taxon>
    </lineage>
</organism>
<sequence>MRKLAFSILALIIFINGQAQQDRHYSMFYAAPMTINPGATGFFPGDIQVFTGFKNQWKSISSNPYNTISASLDTKVMKNKSNNSFLGLGVNFYNDKSGDSQLTTNIANISINYAIEIADNHQLALGVQPSFFQRFASMESLTWDQQWTGSTFDTNLENGETLITDKSFQFDINSGLYYFGKLNNQNSINFGVSVAHLLTPQNTLLNGNENLYQKYTIHGGGEFSKNGSKLAFSPNLIYFKQGPNQSLSIGNDFIYSLKESSKYTGYYDKSTISLGSYLRIGDAFYTTLFLNFAEFSLGVSYDLNMSGLSVATDGRGGMEMLLRYRINLSKSAAASL</sequence>
<reference evidence="2" key="2">
    <citation type="submission" date="2012-02" db="EMBL/GenBank/DDBJ databases">
        <authorList>
            <person name="Genoscope - CEA"/>
        </authorList>
    </citation>
    <scope>NUCLEOTIDE SEQUENCE</scope>
</reference>
<evidence type="ECO:0000313" key="2">
    <source>
        <dbReference type="EMBL" id="CCF99350.1"/>
    </source>
</evidence>
<protein>
    <recommendedName>
        <fullName evidence="3">Bacteroidetes-specific membrane protein</fullName>
    </recommendedName>
</protein>
<dbReference type="InterPro" id="IPR019861">
    <property type="entry name" value="PorP/SprF_Bacteroidetes"/>
</dbReference>
<evidence type="ECO:0008006" key="3">
    <source>
        <dbReference type="Google" id="ProtNLM"/>
    </source>
</evidence>
<evidence type="ECO:0000256" key="1">
    <source>
        <dbReference type="SAM" id="SignalP"/>
    </source>
</evidence>
<proteinExistence type="predicted"/>
<accession>H6RE89</accession>
<name>H6RE89_9BACT</name>
<dbReference type="NCBIfam" id="TIGR03519">
    <property type="entry name" value="T9SS_PorP_fam"/>
    <property type="match status" value="1"/>
</dbReference>